<dbReference type="RefSeq" id="WP_245338900.1">
    <property type="nucleotide sequence ID" value="NZ_JAGGLD010000001.1"/>
</dbReference>
<dbReference type="PROSITE" id="PS51352">
    <property type="entry name" value="THIOREDOXIN_2"/>
    <property type="match status" value="1"/>
</dbReference>
<sequence>MLIWITSVVVLIVLISAVFSYKPKDKSSTTTQSFPYDQLPVLGNKDAKVKIVEFGDYQCPSCKRFVDTVKPEIQKDFLDKGTAAFYFMNFAFIGEESTRAALAAQSVYHQNNGAFWTYYEALYREQNEKENGGKLTTDYLVNLAKQEKLPIDYDKLKQDIEKAAYQKELDEHTAKTNELKIQYSPTIYVNGLQYTGNYLDYNSLKTMINKAAEGE</sequence>
<dbReference type="Gene3D" id="3.40.30.10">
    <property type="entry name" value="Glutaredoxin"/>
    <property type="match status" value="1"/>
</dbReference>
<accession>A0ABS4JBH1</accession>
<evidence type="ECO:0000256" key="3">
    <source>
        <dbReference type="ARBA" id="ARBA00023002"/>
    </source>
</evidence>
<protein>
    <submittedName>
        <fullName evidence="7">Protein-disulfide isomerase</fullName>
    </submittedName>
</protein>
<evidence type="ECO:0000259" key="6">
    <source>
        <dbReference type="PROSITE" id="PS51352"/>
    </source>
</evidence>
<evidence type="ECO:0000256" key="2">
    <source>
        <dbReference type="ARBA" id="ARBA00022729"/>
    </source>
</evidence>
<keyword evidence="8" id="KW-1185">Reference proteome</keyword>
<dbReference type="InterPro" id="IPR036249">
    <property type="entry name" value="Thioredoxin-like_sf"/>
</dbReference>
<keyword evidence="4" id="KW-1015">Disulfide bond</keyword>
<evidence type="ECO:0000313" key="8">
    <source>
        <dbReference type="Proteomes" id="UP001519288"/>
    </source>
</evidence>
<feature type="domain" description="Thioredoxin" evidence="6">
    <location>
        <begin position="28"/>
        <end position="165"/>
    </location>
</feature>
<keyword evidence="2" id="KW-0732">Signal</keyword>
<keyword evidence="3" id="KW-0560">Oxidoreductase</keyword>
<dbReference type="Pfam" id="PF13462">
    <property type="entry name" value="Thioredoxin_4"/>
    <property type="match status" value="1"/>
</dbReference>
<dbReference type="InterPro" id="IPR012336">
    <property type="entry name" value="Thioredoxin-like_fold"/>
</dbReference>
<evidence type="ECO:0000313" key="7">
    <source>
        <dbReference type="EMBL" id="MBP1999062.1"/>
    </source>
</evidence>
<dbReference type="GO" id="GO:0016853">
    <property type="term" value="F:isomerase activity"/>
    <property type="evidence" value="ECO:0007669"/>
    <property type="project" value="UniProtKB-KW"/>
</dbReference>
<dbReference type="PANTHER" id="PTHR13887">
    <property type="entry name" value="GLUTATHIONE S-TRANSFERASE KAPPA"/>
    <property type="match status" value="1"/>
</dbReference>
<reference evidence="7 8" key="1">
    <citation type="submission" date="2021-03" db="EMBL/GenBank/DDBJ databases">
        <title>Genomic Encyclopedia of Type Strains, Phase IV (KMG-IV): sequencing the most valuable type-strain genomes for metagenomic binning, comparative biology and taxonomic classification.</title>
        <authorList>
            <person name="Goeker M."/>
        </authorList>
    </citation>
    <scope>NUCLEOTIDE SEQUENCE [LARGE SCALE GENOMIC DNA]</scope>
    <source>
        <strain evidence="7 8">DSM 26806</strain>
    </source>
</reference>
<proteinExistence type="inferred from homology"/>
<dbReference type="EMBL" id="JAGGLD010000001">
    <property type="protein sequence ID" value="MBP1999062.1"/>
    <property type="molecule type" value="Genomic_DNA"/>
</dbReference>
<evidence type="ECO:0000256" key="1">
    <source>
        <dbReference type="ARBA" id="ARBA00005791"/>
    </source>
</evidence>
<evidence type="ECO:0000256" key="4">
    <source>
        <dbReference type="ARBA" id="ARBA00023157"/>
    </source>
</evidence>
<keyword evidence="5" id="KW-0676">Redox-active center</keyword>
<dbReference type="InterPro" id="IPR013766">
    <property type="entry name" value="Thioredoxin_domain"/>
</dbReference>
<evidence type="ECO:0000256" key="5">
    <source>
        <dbReference type="ARBA" id="ARBA00023284"/>
    </source>
</evidence>
<dbReference type="PANTHER" id="PTHR13887:SF14">
    <property type="entry name" value="DISULFIDE BOND FORMATION PROTEIN D"/>
    <property type="match status" value="1"/>
</dbReference>
<dbReference type="SUPFAM" id="SSF52833">
    <property type="entry name" value="Thioredoxin-like"/>
    <property type="match status" value="1"/>
</dbReference>
<name>A0ABS4JBH1_9BACL</name>
<gene>
    <name evidence="7" type="ORF">J2Z69_000081</name>
</gene>
<comment type="caution">
    <text evidence="7">The sequence shown here is derived from an EMBL/GenBank/DDBJ whole genome shotgun (WGS) entry which is preliminary data.</text>
</comment>
<organism evidence="7 8">
    <name type="scientific">Paenibacillus shirakamiensis</name>
    <dbReference type="NCBI Taxonomy" id="1265935"/>
    <lineage>
        <taxon>Bacteria</taxon>
        <taxon>Bacillati</taxon>
        <taxon>Bacillota</taxon>
        <taxon>Bacilli</taxon>
        <taxon>Bacillales</taxon>
        <taxon>Paenibacillaceae</taxon>
        <taxon>Paenibacillus</taxon>
    </lineage>
</organism>
<dbReference type="Proteomes" id="UP001519288">
    <property type="component" value="Unassembled WGS sequence"/>
</dbReference>
<comment type="similarity">
    <text evidence="1">Belongs to the thioredoxin family. DsbA subfamily.</text>
</comment>
<keyword evidence="7" id="KW-0413">Isomerase</keyword>